<protein>
    <submittedName>
        <fullName evidence="2">Beta-lactamase class A</fullName>
        <ecNumber evidence="2">3.5.2.6</ecNumber>
    </submittedName>
</protein>
<evidence type="ECO:0000313" key="3">
    <source>
        <dbReference type="Proteomes" id="UP000533269"/>
    </source>
</evidence>
<dbReference type="Gene3D" id="3.40.710.10">
    <property type="entry name" value="DD-peptidase/beta-lactamase superfamily"/>
    <property type="match status" value="1"/>
</dbReference>
<proteinExistence type="predicted"/>
<dbReference type="RefSeq" id="WP_183391745.1">
    <property type="nucleotide sequence ID" value="NZ_JACHVY010000002.1"/>
</dbReference>
<dbReference type="InterPro" id="IPR012338">
    <property type="entry name" value="Beta-lactam/transpept-like"/>
</dbReference>
<comment type="caution">
    <text evidence="2">The sequence shown here is derived from an EMBL/GenBank/DDBJ whole genome shotgun (WGS) entry which is preliminary data.</text>
</comment>
<dbReference type="PRINTS" id="PR00118">
    <property type="entry name" value="BLACTAMASEA"/>
</dbReference>
<dbReference type="EC" id="3.5.2.6" evidence="2"/>
<evidence type="ECO:0000259" key="1">
    <source>
        <dbReference type="Pfam" id="PF13354"/>
    </source>
</evidence>
<name>A0A7W4TMQ6_KINRA</name>
<dbReference type="EMBL" id="JACHVY010000002">
    <property type="protein sequence ID" value="MBB2901754.1"/>
    <property type="molecule type" value="Genomic_DNA"/>
</dbReference>
<dbReference type="SUPFAM" id="SSF56601">
    <property type="entry name" value="beta-lactamase/transpeptidase-like"/>
    <property type="match status" value="1"/>
</dbReference>
<dbReference type="Proteomes" id="UP000533269">
    <property type="component" value="Unassembled WGS sequence"/>
</dbReference>
<sequence length="263" mass="27402">MDVSRRSAVTLGLLGVLGRGAELDPGEVSLSATDLLTGRRLEHRGERPCPVLTLSAGLALGKLLRFRGPAALTRVVPVARRHVVRSSPVSSWHREGELPVTVLADAALRRGDATATNLLVHQAGGRAALTAFCRGLGDERTRLDRAAPDCCDVAPWDPRDTTTVTALATGHGVLLLGAALPLGTRAVLAALFPATRLPGGWTFTGSTATGRFGTAVTVGTAQRGRRRVLLAAAVRSGQPGTRGSARTLAPVVTGALAALDRRW</sequence>
<organism evidence="2 3">
    <name type="scientific">Kineococcus radiotolerans</name>
    <dbReference type="NCBI Taxonomy" id="131568"/>
    <lineage>
        <taxon>Bacteria</taxon>
        <taxon>Bacillati</taxon>
        <taxon>Actinomycetota</taxon>
        <taxon>Actinomycetes</taxon>
        <taxon>Kineosporiales</taxon>
        <taxon>Kineosporiaceae</taxon>
        <taxon>Kineococcus</taxon>
    </lineage>
</organism>
<dbReference type="AlphaFoldDB" id="A0A7W4TMQ6"/>
<dbReference type="InterPro" id="IPR045155">
    <property type="entry name" value="Beta-lactam_cat"/>
</dbReference>
<evidence type="ECO:0000313" key="2">
    <source>
        <dbReference type="EMBL" id="MBB2901754.1"/>
    </source>
</evidence>
<dbReference type="GO" id="GO:0008800">
    <property type="term" value="F:beta-lactamase activity"/>
    <property type="evidence" value="ECO:0007669"/>
    <property type="project" value="UniProtKB-EC"/>
</dbReference>
<dbReference type="GO" id="GO:0030655">
    <property type="term" value="P:beta-lactam antibiotic catabolic process"/>
    <property type="evidence" value="ECO:0007669"/>
    <property type="project" value="InterPro"/>
</dbReference>
<dbReference type="Pfam" id="PF13354">
    <property type="entry name" value="Beta-lactamase2"/>
    <property type="match status" value="1"/>
</dbReference>
<gene>
    <name evidence="2" type="ORF">FHR75_002569</name>
</gene>
<dbReference type="InterPro" id="IPR000871">
    <property type="entry name" value="Beta-lactam_class-A"/>
</dbReference>
<reference evidence="2 3" key="1">
    <citation type="submission" date="2020-08" db="EMBL/GenBank/DDBJ databases">
        <title>The Agave Microbiome: Exploring the role of microbial communities in plant adaptations to desert environments.</title>
        <authorList>
            <person name="Partida-Martinez L.P."/>
        </authorList>
    </citation>
    <scope>NUCLEOTIDE SEQUENCE [LARGE SCALE GENOMIC DNA]</scope>
    <source>
        <strain evidence="2 3">AS2.23</strain>
    </source>
</reference>
<reference evidence="2 3" key="2">
    <citation type="submission" date="2020-08" db="EMBL/GenBank/DDBJ databases">
        <authorList>
            <person name="Partida-Martinez L."/>
            <person name="Huntemann M."/>
            <person name="Clum A."/>
            <person name="Wang J."/>
            <person name="Palaniappan K."/>
            <person name="Ritter S."/>
            <person name="Chen I.-M."/>
            <person name="Stamatis D."/>
            <person name="Reddy T."/>
            <person name="O'Malley R."/>
            <person name="Daum C."/>
            <person name="Shapiro N."/>
            <person name="Ivanova N."/>
            <person name="Kyrpides N."/>
            <person name="Woyke T."/>
        </authorList>
    </citation>
    <scope>NUCLEOTIDE SEQUENCE [LARGE SCALE GENOMIC DNA]</scope>
    <source>
        <strain evidence="2 3">AS2.23</strain>
    </source>
</reference>
<dbReference type="GO" id="GO:0046677">
    <property type="term" value="P:response to antibiotic"/>
    <property type="evidence" value="ECO:0007669"/>
    <property type="project" value="InterPro"/>
</dbReference>
<accession>A0A7W4TMQ6</accession>
<feature type="domain" description="Beta-lactamase class A catalytic" evidence="1">
    <location>
        <begin position="30"/>
        <end position="222"/>
    </location>
</feature>
<keyword evidence="2" id="KW-0378">Hydrolase</keyword>